<dbReference type="SMART" id="SM00530">
    <property type="entry name" value="HTH_XRE"/>
    <property type="match status" value="1"/>
</dbReference>
<dbReference type="Gene3D" id="1.10.260.40">
    <property type="entry name" value="lambda repressor-like DNA-binding domains"/>
    <property type="match status" value="1"/>
</dbReference>
<dbReference type="Proteomes" id="UP000049855">
    <property type="component" value="Unassembled WGS sequence"/>
</dbReference>
<dbReference type="InterPro" id="IPR001387">
    <property type="entry name" value="Cro/C1-type_HTH"/>
</dbReference>
<evidence type="ECO:0000313" key="4">
    <source>
        <dbReference type="Proteomes" id="UP000049855"/>
    </source>
</evidence>
<dbReference type="PROSITE" id="PS50943">
    <property type="entry name" value="HTH_CROC1"/>
    <property type="match status" value="1"/>
</dbReference>
<dbReference type="GO" id="GO:0003677">
    <property type="term" value="F:DNA binding"/>
    <property type="evidence" value="ECO:0007669"/>
    <property type="project" value="UniProtKB-KW"/>
</dbReference>
<name>A0A0U1L102_9FIRM</name>
<dbReference type="CDD" id="cd00093">
    <property type="entry name" value="HTH_XRE"/>
    <property type="match status" value="1"/>
</dbReference>
<protein>
    <submittedName>
        <fullName evidence="3">DNA-binding protein</fullName>
    </submittedName>
</protein>
<sequence>MSNDNNIGQRIALLRKQRGYTQEQTSLLLNVTPQAVSKWEKGNALPDTPLLPLLAKVLGTSID</sequence>
<keyword evidence="4" id="KW-1185">Reference proteome</keyword>
<dbReference type="RefSeq" id="WP_021167825.1">
    <property type="nucleotide sequence ID" value="NZ_CTRP01000012.1"/>
</dbReference>
<evidence type="ECO:0000256" key="1">
    <source>
        <dbReference type="ARBA" id="ARBA00023125"/>
    </source>
</evidence>
<dbReference type="AlphaFoldDB" id="A0A0U1L102"/>
<dbReference type="PANTHER" id="PTHR46558:SF11">
    <property type="entry name" value="HTH-TYPE TRANSCRIPTIONAL REGULATOR XRE"/>
    <property type="match status" value="1"/>
</dbReference>
<organism evidence="3 4">
    <name type="scientific">Sporomusa ovata</name>
    <dbReference type="NCBI Taxonomy" id="2378"/>
    <lineage>
        <taxon>Bacteria</taxon>
        <taxon>Bacillati</taxon>
        <taxon>Bacillota</taxon>
        <taxon>Negativicutes</taxon>
        <taxon>Selenomonadales</taxon>
        <taxon>Sporomusaceae</taxon>
        <taxon>Sporomusa</taxon>
    </lineage>
</organism>
<evidence type="ECO:0000313" key="3">
    <source>
        <dbReference type="EMBL" id="CQR73009.1"/>
    </source>
</evidence>
<reference evidence="4" key="1">
    <citation type="submission" date="2015-03" db="EMBL/GenBank/DDBJ databases">
        <authorList>
            <person name="Nijsse Bart"/>
        </authorList>
    </citation>
    <scope>NUCLEOTIDE SEQUENCE [LARGE SCALE GENOMIC DNA]</scope>
</reference>
<proteinExistence type="predicted"/>
<dbReference type="Pfam" id="PF01381">
    <property type="entry name" value="HTH_3"/>
    <property type="match status" value="1"/>
</dbReference>
<evidence type="ECO:0000259" key="2">
    <source>
        <dbReference type="PROSITE" id="PS50943"/>
    </source>
</evidence>
<dbReference type="SUPFAM" id="SSF47413">
    <property type="entry name" value="lambda repressor-like DNA-binding domains"/>
    <property type="match status" value="1"/>
</dbReference>
<dbReference type="EMBL" id="CTRP01000012">
    <property type="protein sequence ID" value="CQR73009.1"/>
    <property type="molecule type" value="Genomic_DNA"/>
</dbReference>
<accession>A0A0U1L102</accession>
<dbReference type="PANTHER" id="PTHR46558">
    <property type="entry name" value="TRACRIPTIONAL REGULATORY PROTEIN-RELATED-RELATED"/>
    <property type="match status" value="1"/>
</dbReference>
<dbReference type="InterPro" id="IPR010982">
    <property type="entry name" value="Lambda_DNA-bd_dom_sf"/>
</dbReference>
<keyword evidence="1 3" id="KW-0238">DNA-binding</keyword>
<gene>
    <name evidence="3" type="ORF">SpAn4DRAFT_2241</name>
</gene>
<feature type="domain" description="HTH cro/C1-type" evidence="2">
    <location>
        <begin position="11"/>
        <end position="63"/>
    </location>
</feature>